<dbReference type="KEGG" id="dsh:Dshi_1306"/>
<accession>A8LIT4</accession>
<dbReference type="InterPro" id="IPR022472">
    <property type="entry name" value="VPLPA-CTERM"/>
</dbReference>
<dbReference type="EMBL" id="CP000830">
    <property type="protein sequence ID" value="ABV93048.1"/>
    <property type="molecule type" value="Genomic_DNA"/>
</dbReference>
<feature type="transmembrane region" description="Helical" evidence="1">
    <location>
        <begin position="173"/>
        <end position="192"/>
    </location>
</feature>
<sequence length="202" mass="20875">MIKRFFHAALCTAPLLAALPASAATVFEANPLGPGGFDITATAPSSIAPASITYLDTVFGGAALVISGKESFSGVLASGRDMVSLSFEVYEPNTPQLLEGCNAVCEDSTFTLALFDDGTEVFSASFSPTDNTEQLVEFSGLPGVVFDTFTITETVGGIDNEFFANFEAGLAPIPLPAPALLLLAGLGGLGMLRRKRSAPAQS</sequence>
<keyword evidence="2" id="KW-0732">Signal</keyword>
<dbReference type="AlphaFoldDB" id="A8LIT4"/>
<keyword evidence="1" id="KW-0812">Transmembrane</keyword>
<keyword evidence="1" id="KW-1133">Transmembrane helix</keyword>
<protein>
    <recommendedName>
        <fullName evidence="5">PEP-CTERM protein-sorting domain-containing protein</fullName>
    </recommendedName>
</protein>
<feature type="chain" id="PRO_5002725937" description="PEP-CTERM protein-sorting domain-containing protein" evidence="2">
    <location>
        <begin position="24"/>
        <end position="202"/>
    </location>
</feature>
<evidence type="ECO:0000313" key="4">
    <source>
        <dbReference type="Proteomes" id="UP000006833"/>
    </source>
</evidence>
<evidence type="ECO:0000256" key="1">
    <source>
        <dbReference type="SAM" id="Phobius"/>
    </source>
</evidence>
<dbReference type="RefSeq" id="WP_012177978.1">
    <property type="nucleotide sequence ID" value="NC_009952.1"/>
</dbReference>
<organism evidence="3 4">
    <name type="scientific">Dinoroseobacter shibae (strain DSM 16493 / NCIMB 14021 / DFL 12)</name>
    <dbReference type="NCBI Taxonomy" id="398580"/>
    <lineage>
        <taxon>Bacteria</taxon>
        <taxon>Pseudomonadati</taxon>
        <taxon>Pseudomonadota</taxon>
        <taxon>Alphaproteobacteria</taxon>
        <taxon>Rhodobacterales</taxon>
        <taxon>Roseobacteraceae</taxon>
        <taxon>Dinoroseobacter</taxon>
    </lineage>
</organism>
<proteinExistence type="predicted"/>
<keyword evidence="1" id="KW-0472">Membrane</keyword>
<evidence type="ECO:0000313" key="3">
    <source>
        <dbReference type="EMBL" id="ABV93048.1"/>
    </source>
</evidence>
<keyword evidence="4" id="KW-1185">Reference proteome</keyword>
<dbReference type="NCBIfam" id="TIGR03370">
    <property type="entry name" value="VPLPA-CTERM"/>
    <property type="match status" value="1"/>
</dbReference>
<dbReference type="Proteomes" id="UP000006833">
    <property type="component" value="Chromosome"/>
</dbReference>
<evidence type="ECO:0008006" key="5">
    <source>
        <dbReference type="Google" id="ProtNLM"/>
    </source>
</evidence>
<name>A8LIT4_DINSH</name>
<evidence type="ECO:0000256" key="2">
    <source>
        <dbReference type="SAM" id="SignalP"/>
    </source>
</evidence>
<feature type="signal peptide" evidence="2">
    <location>
        <begin position="1"/>
        <end position="23"/>
    </location>
</feature>
<gene>
    <name evidence="3" type="ordered locus">Dshi_1306</name>
</gene>
<dbReference type="HOGENOM" id="CLU_1352841_0_0_5"/>
<reference evidence="4" key="1">
    <citation type="journal article" date="2010" name="ISME J.">
        <title>The complete genome sequence of the algal symbiont Dinoroseobacter shibae: a hitchhiker's guide to life in the sea.</title>
        <authorList>
            <person name="Wagner-Dobler I."/>
            <person name="Ballhausen B."/>
            <person name="Berger M."/>
            <person name="Brinkhoff T."/>
            <person name="Buchholz I."/>
            <person name="Bunk B."/>
            <person name="Cypionka H."/>
            <person name="Daniel R."/>
            <person name="Drepper T."/>
            <person name="Gerdts G."/>
            <person name="Hahnke S."/>
            <person name="Han C."/>
            <person name="Jahn D."/>
            <person name="Kalhoefer D."/>
            <person name="Kiss H."/>
            <person name="Klenk H.P."/>
            <person name="Kyrpides N."/>
            <person name="Liebl W."/>
            <person name="Liesegang H."/>
            <person name="Meincke L."/>
            <person name="Pati A."/>
            <person name="Petersen J."/>
            <person name="Piekarski T."/>
            <person name="Pommerenke C."/>
            <person name="Pradella S."/>
            <person name="Pukall R."/>
            <person name="Rabus R."/>
            <person name="Stackebrandt E."/>
            <person name="Thole S."/>
            <person name="Thompson L."/>
            <person name="Tielen P."/>
            <person name="Tomasch J."/>
            <person name="von Jan M."/>
            <person name="Wanphrut N."/>
            <person name="Wichels A."/>
            <person name="Zech H."/>
            <person name="Simon M."/>
        </authorList>
    </citation>
    <scope>NUCLEOTIDE SEQUENCE [LARGE SCALE GENOMIC DNA]</scope>
    <source>
        <strain evidence="4">DSM 16493 / NCIMB 14021 / DFL 12</strain>
    </source>
</reference>